<evidence type="ECO:0000256" key="7">
    <source>
        <dbReference type="ARBA" id="ARBA00013188"/>
    </source>
</evidence>
<comment type="function">
    <text evidence="10">Catalyzes the reversible epimerization of D-ribulose 5-phosphate to D-xylulose 5-phosphate.</text>
</comment>
<comment type="pathway">
    <text evidence="10">Carbohydrate degradation.</text>
</comment>
<dbReference type="GO" id="GO:0019323">
    <property type="term" value="P:pentose catabolic process"/>
    <property type="evidence" value="ECO:0007669"/>
    <property type="project" value="UniProtKB-UniRule"/>
</dbReference>
<proteinExistence type="inferred from homology"/>
<comment type="caution">
    <text evidence="15">The sequence shown here is derived from an EMBL/GenBank/DDBJ whole genome shotgun (WGS) entry which is preliminary data.</text>
</comment>
<dbReference type="PATRIC" id="fig|1397.4.peg.5395"/>
<dbReference type="NCBIfam" id="TIGR01163">
    <property type="entry name" value="rpe"/>
    <property type="match status" value="1"/>
</dbReference>
<evidence type="ECO:0000313" key="16">
    <source>
        <dbReference type="Proteomes" id="UP000036045"/>
    </source>
</evidence>
<evidence type="ECO:0000313" key="15">
    <source>
        <dbReference type="EMBL" id="KLV26513.1"/>
    </source>
</evidence>
<feature type="binding site" evidence="10 14">
    <location>
        <begin position="141"/>
        <end position="144"/>
    </location>
    <ligand>
        <name>substrate</name>
    </ligand>
</feature>
<dbReference type="InterPro" id="IPR013785">
    <property type="entry name" value="Aldolase_TIM"/>
</dbReference>
<dbReference type="Pfam" id="PF00834">
    <property type="entry name" value="Ribul_P_3_epim"/>
    <property type="match status" value="1"/>
</dbReference>
<evidence type="ECO:0000256" key="3">
    <source>
        <dbReference type="ARBA" id="ARBA00001941"/>
    </source>
</evidence>
<dbReference type="GeneID" id="56351655"/>
<dbReference type="Gene3D" id="3.20.20.70">
    <property type="entry name" value="Aldolase class I"/>
    <property type="match status" value="1"/>
</dbReference>
<keyword evidence="16" id="KW-1185">Reference proteome</keyword>
<evidence type="ECO:0000256" key="6">
    <source>
        <dbReference type="ARBA" id="ARBA00009541"/>
    </source>
</evidence>
<evidence type="ECO:0000256" key="13">
    <source>
        <dbReference type="PIRSR" id="PIRSR001461-2"/>
    </source>
</evidence>
<evidence type="ECO:0000256" key="11">
    <source>
        <dbReference type="PIRNR" id="PIRNR001461"/>
    </source>
</evidence>
<comment type="similarity">
    <text evidence="6 10 11">Belongs to the ribulose-phosphate 3-epimerase family.</text>
</comment>
<comment type="cofactor">
    <cofactor evidence="10 13">
        <name>a divalent metal cation</name>
        <dbReference type="ChEBI" id="CHEBI:60240"/>
    </cofactor>
    <text evidence="10 13">Binds 1 divalent metal cation per subunit.</text>
</comment>
<name>A0A0J1IKS7_NIACI</name>
<dbReference type="EMBL" id="LDPH01000008">
    <property type="protein sequence ID" value="KLV26513.1"/>
    <property type="molecule type" value="Genomic_DNA"/>
</dbReference>
<keyword evidence="9 10" id="KW-0413">Isomerase</keyword>
<sequence>MNKIGPSLMCADLGNLEQNIKELDKAGVDFYHIDIMDGKFVPNFTLGPDFVKTVRRLTTTPLDIHLMVEEPERHIDLFAECGADMISVHQESTNALHSVLMKIKEKGIKAGVAINPGTSLEFLDQVYDLIDYVVVMTVNPGFAGQKFIPSMYEKIAKLNEKIKQYNREIEIQVDGNIGESTIPTCQENGASMYVLGTSAVFNSNHSLEENVRLTREIFN</sequence>
<dbReference type="PANTHER" id="PTHR11749">
    <property type="entry name" value="RIBULOSE-5-PHOSPHATE-3-EPIMERASE"/>
    <property type="match status" value="1"/>
</dbReference>
<feature type="binding site" evidence="10 13">
    <location>
        <position position="65"/>
    </location>
    <ligand>
        <name>a divalent metal cation</name>
        <dbReference type="ChEBI" id="CHEBI:60240"/>
    </ligand>
</feature>
<dbReference type="PIRSF" id="PIRSF001461">
    <property type="entry name" value="RPE"/>
    <property type="match status" value="1"/>
</dbReference>
<feature type="active site" description="Proton acceptor" evidence="10 12">
    <location>
        <position position="34"/>
    </location>
</feature>
<feature type="binding site" evidence="10 13">
    <location>
        <position position="34"/>
    </location>
    <ligand>
        <name>a divalent metal cation</name>
        <dbReference type="ChEBI" id="CHEBI:60240"/>
    </ligand>
</feature>
<dbReference type="GO" id="GO:0004750">
    <property type="term" value="F:D-ribulose-phosphate 3-epimerase activity"/>
    <property type="evidence" value="ECO:0007669"/>
    <property type="project" value="UniProtKB-UniRule"/>
</dbReference>
<dbReference type="PROSITE" id="PS01086">
    <property type="entry name" value="RIBUL_P_3_EPIMER_2"/>
    <property type="match status" value="1"/>
</dbReference>
<keyword evidence="10 11" id="KW-0119">Carbohydrate metabolism</keyword>
<evidence type="ECO:0000256" key="10">
    <source>
        <dbReference type="HAMAP-Rule" id="MF_02227"/>
    </source>
</evidence>
<dbReference type="RefSeq" id="WP_047941947.1">
    <property type="nucleotide sequence ID" value="NZ_CP053315.1"/>
</dbReference>
<dbReference type="HAMAP" id="MF_02227">
    <property type="entry name" value="RPE"/>
    <property type="match status" value="1"/>
</dbReference>
<comment type="cofactor">
    <cofactor evidence="5">
        <name>Fe(2+)</name>
        <dbReference type="ChEBI" id="CHEBI:29033"/>
    </cofactor>
</comment>
<protein>
    <recommendedName>
        <fullName evidence="7 10">Ribulose-phosphate 3-epimerase</fullName>
        <ecNumber evidence="7 10">5.1.3.1</ecNumber>
    </recommendedName>
</protein>
<evidence type="ECO:0000256" key="1">
    <source>
        <dbReference type="ARBA" id="ARBA00001782"/>
    </source>
</evidence>
<feature type="binding site" evidence="10 14">
    <location>
        <position position="7"/>
    </location>
    <ligand>
        <name>substrate</name>
    </ligand>
</feature>
<feature type="binding site" evidence="10 14">
    <location>
        <position position="65"/>
    </location>
    <ligand>
        <name>substrate</name>
    </ligand>
</feature>
<comment type="catalytic activity">
    <reaction evidence="1 10 11">
        <text>D-ribulose 5-phosphate = D-xylulose 5-phosphate</text>
        <dbReference type="Rhea" id="RHEA:13677"/>
        <dbReference type="ChEBI" id="CHEBI:57737"/>
        <dbReference type="ChEBI" id="CHEBI:58121"/>
        <dbReference type="EC" id="5.1.3.1"/>
    </reaction>
</comment>
<dbReference type="InterPro" id="IPR011060">
    <property type="entry name" value="RibuloseP-bd_barrel"/>
</dbReference>
<evidence type="ECO:0000256" key="5">
    <source>
        <dbReference type="ARBA" id="ARBA00001954"/>
    </source>
</evidence>
<dbReference type="GO" id="GO:0006098">
    <property type="term" value="P:pentose-phosphate shunt"/>
    <property type="evidence" value="ECO:0007669"/>
    <property type="project" value="UniProtKB-UniRule"/>
</dbReference>
<feature type="binding site" evidence="10 13">
    <location>
        <position position="32"/>
    </location>
    <ligand>
        <name>a divalent metal cation</name>
        <dbReference type="ChEBI" id="CHEBI:60240"/>
    </ligand>
</feature>
<evidence type="ECO:0000256" key="14">
    <source>
        <dbReference type="PIRSR" id="PIRSR001461-3"/>
    </source>
</evidence>
<organism evidence="15 16">
    <name type="scientific">Niallia circulans</name>
    <name type="common">Bacillus circulans</name>
    <dbReference type="NCBI Taxonomy" id="1397"/>
    <lineage>
        <taxon>Bacteria</taxon>
        <taxon>Bacillati</taxon>
        <taxon>Bacillota</taxon>
        <taxon>Bacilli</taxon>
        <taxon>Bacillales</taxon>
        <taxon>Bacillaceae</taxon>
        <taxon>Niallia</taxon>
    </lineage>
</organism>
<dbReference type="EC" id="5.1.3.1" evidence="7 10"/>
<keyword evidence="13" id="KW-0170">Cobalt</keyword>
<evidence type="ECO:0000256" key="8">
    <source>
        <dbReference type="ARBA" id="ARBA00022723"/>
    </source>
</evidence>
<dbReference type="AlphaFoldDB" id="A0A0J1IKS7"/>
<comment type="caution">
    <text evidence="10">Lacks conserved residue(s) required for the propagation of feature annotation.</text>
</comment>
<evidence type="ECO:0000256" key="4">
    <source>
        <dbReference type="ARBA" id="ARBA00001947"/>
    </source>
</evidence>
<gene>
    <name evidence="10" type="primary">rpe</name>
    <name evidence="15" type="ORF">ABW02_10420</name>
</gene>
<evidence type="ECO:0000256" key="9">
    <source>
        <dbReference type="ARBA" id="ARBA00023235"/>
    </source>
</evidence>
<evidence type="ECO:0000256" key="2">
    <source>
        <dbReference type="ARBA" id="ARBA00001936"/>
    </source>
</evidence>
<feature type="active site" description="Proton donor" evidence="10 12">
    <location>
        <position position="174"/>
    </location>
</feature>
<dbReference type="GO" id="GO:0005737">
    <property type="term" value="C:cytoplasm"/>
    <property type="evidence" value="ECO:0007669"/>
    <property type="project" value="UniProtKB-ARBA"/>
</dbReference>
<dbReference type="GO" id="GO:0046872">
    <property type="term" value="F:metal ion binding"/>
    <property type="evidence" value="ECO:0007669"/>
    <property type="project" value="UniProtKB-UniRule"/>
</dbReference>
<reference evidence="15 16" key="1">
    <citation type="submission" date="2015-05" db="EMBL/GenBank/DDBJ databases">
        <title>Whole genome sequence and identification of bacterial endophytes from Costus igneus.</title>
        <authorList>
            <person name="Lee Y.P."/>
            <person name="Gan H.M."/>
            <person name="Eng W."/>
            <person name="Wheatley M.S."/>
            <person name="Caraballo A."/>
            <person name="Polter S."/>
            <person name="Savka M.A."/>
            <person name="Hudson A.O."/>
        </authorList>
    </citation>
    <scope>NUCLEOTIDE SEQUENCE [LARGE SCALE GENOMIC DNA]</scope>
    <source>
        <strain evidence="15 16">RIT379</strain>
    </source>
</reference>
<dbReference type="InterPro" id="IPR026019">
    <property type="entry name" value="Ribul_P_3_epim"/>
</dbReference>
<dbReference type="InterPro" id="IPR000056">
    <property type="entry name" value="Ribul_P_3_epim-like"/>
</dbReference>
<keyword evidence="13" id="KW-0464">Manganese</keyword>
<dbReference type="Proteomes" id="UP000036045">
    <property type="component" value="Unassembled WGS sequence"/>
</dbReference>
<dbReference type="NCBIfam" id="NF004076">
    <property type="entry name" value="PRK05581.1-4"/>
    <property type="match status" value="1"/>
</dbReference>
<dbReference type="FunFam" id="3.20.20.70:FF:000004">
    <property type="entry name" value="Ribulose-phosphate 3-epimerase"/>
    <property type="match status" value="1"/>
</dbReference>
<dbReference type="CDD" id="cd00429">
    <property type="entry name" value="RPE"/>
    <property type="match status" value="1"/>
</dbReference>
<dbReference type="SUPFAM" id="SSF51366">
    <property type="entry name" value="Ribulose-phoshate binding barrel"/>
    <property type="match status" value="1"/>
</dbReference>
<keyword evidence="8 10" id="KW-0479">Metal-binding</keyword>
<comment type="cofactor">
    <cofactor evidence="3">
        <name>Co(2+)</name>
        <dbReference type="ChEBI" id="CHEBI:48828"/>
    </cofactor>
</comment>
<keyword evidence="13" id="KW-0862">Zinc</keyword>
<comment type="cofactor">
    <cofactor evidence="2">
        <name>Mn(2+)</name>
        <dbReference type="ChEBI" id="CHEBI:29035"/>
    </cofactor>
</comment>
<dbReference type="OrthoDB" id="1645589at2"/>
<comment type="cofactor">
    <cofactor evidence="4">
        <name>Zn(2+)</name>
        <dbReference type="ChEBI" id="CHEBI:29105"/>
    </cofactor>
</comment>
<feature type="binding site" evidence="10 13">
    <location>
        <position position="174"/>
    </location>
    <ligand>
        <name>a divalent metal cation</name>
        <dbReference type="ChEBI" id="CHEBI:60240"/>
    </ligand>
</feature>
<accession>A0A0J1IKS7</accession>
<evidence type="ECO:0000256" key="12">
    <source>
        <dbReference type="PIRSR" id="PIRSR001461-1"/>
    </source>
</evidence>